<reference evidence="3" key="1">
    <citation type="submission" date="2018-11" db="EMBL/GenBank/DDBJ databases">
        <authorList>
            <person name="Grassa J C."/>
        </authorList>
    </citation>
    <scope>NUCLEOTIDE SEQUENCE [LARGE SCALE GENOMIC DNA]</scope>
</reference>
<sequence>MKAITLCWCMSRVPGVAAATMTFVAWFEEGLDRWTMAERLEASMLCWSIWKHRNELVWNAKKPEVSDVVTLAKLNFIDWYNAQKNNQPSHEINGSVDTNLEHWTPPQFPTIKINVDDVIFTNERRFGIGLVARTAHGIVLQAKKMSKVGILKLHVVEAIGIKEALSWIKANAWTNVVVESDCLRVIRDIQKFKHMASPYGHIISECMTLCSGIVGVSFNFVKRSANKVLHVLARSSLSEADCTLSGDALPMVVASLVLDDLI</sequence>
<feature type="chain" id="PRO_5030704994" description="RNase H type-1 domain-containing protein" evidence="1">
    <location>
        <begin position="19"/>
        <end position="262"/>
    </location>
</feature>
<dbReference type="EMBL" id="UZAU01000697">
    <property type="status" value="NOT_ANNOTATED_CDS"/>
    <property type="molecule type" value="Genomic_DNA"/>
</dbReference>
<organism evidence="3 4">
    <name type="scientific">Cannabis sativa</name>
    <name type="common">Hemp</name>
    <name type="synonym">Marijuana</name>
    <dbReference type="NCBI Taxonomy" id="3483"/>
    <lineage>
        <taxon>Eukaryota</taxon>
        <taxon>Viridiplantae</taxon>
        <taxon>Streptophyta</taxon>
        <taxon>Embryophyta</taxon>
        <taxon>Tracheophyta</taxon>
        <taxon>Spermatophyta</taxon>
        <taxon>Magnoliopsida</taxon>
        <taxon>eudicotyledons</taxon>
        <taxon>Gunneridae</taxon>
        <taxon>Pentapetalae</taxon>
        <taxon>rosids</taxon>
        <taxon>fabids</taxon>
        <taxon>Rosales</taxon>
        <taxon>Cannabaceae</taxon>
        <taxon>Cannabis</taxon>
    </lineage>
</organism>
<evidence type="ECO:0000256" key="1">
    <source>
        <dbReference type="SAM" id="SignalP"/>
    </source>
</evidence>
<proteinExistence type="predicted"/>
<dbReference type="InterPro" id="IPR002156">
    <property type="entry name" value="RNaseH_domain"/>
</dbReference>
<dbReference type="Pfam" id="PF13456">
    <property type="entry name" value="RVT_3"/>
    <property type="match status" value="1"/>
</dbReference>
<dbReference type="PANTHER" id="PTHR47074:SF11">
    <property type="entry name" value="REVERSE TRANSCRIPTASE-LIKE PROTEIN"/>
    <property type="match status" value="1"/>
</dbReference>
<dbReference type="CDD" id="cd06222">
    <property type="entry name" value="RNase_H_like"/>
    <property type="match status" value="1"/>
</dbReference>
<dbReference type="SUPFAM" id="SSF53098">
    <property type="entry name" value="Ribonuclease H-like"/>
    <property type="match status" value="1"/>
</dbReference>
<dbReference type="Gene3D" id="3.30.420.10">
    <property type="entry name" value="Ribonuclease H-like superfamily/Ribonuclease H"/>
    <property type="match status" value="1"/>
</dbReference>
<evidence type="ECO:0000259" key="2">
    <source>
        <dbReference type="Pfam" id="PF13456"/>
    </source>
</evidence>
<dbReference type="InterPro" id="IPR036397">
    <property type="entry name" value="RNaseH_sf"/>
</dbReference>
<accession>A0A803Q7H1</accession>
<dbReference type="EnsemblPlants" id="evm.model.08.1059">
    <property type="protein sequence ID" value="cds.evm.model.08.1059"/>
    <property type="gene ID" value="evm.TU.08.1059"/>
</dbReference>
<keyword evidence="4" id="KW-1185">Reference proteome</keyword>
<dbReference type="InterPro" id="IPR012337">
    <property type="entry name" value="RNaseH-like_sf"/>
</dbReference>
<dbReference type="PANTHER" id="PTHR47074">
    <property type="entry name" value="BNAC02G40300D PROTEIN"/>
    <property type="match status" value="1"/>
</dbReference>
<name>A0A803Q7H1_CANSA</name>
<dbReference type="Proteomes" id="UP000596661">
    <property type="component" value="Chromosome 8"/>
</dbReference>
<keyword evidence="1" id="KW-0732">Signal</keyword>
<evidence type="ECO:0000313" key="4">
    <source>
        <dbReference type="Proteomes" id="UP000596661"/>
    </source>
</evidence>
<dbReference type="GO" id="GO:0004523">
    <property type="term" value="F:RNA-DNA hybrid ribonuclease activity"/>
    <property type="evidence" value="ECO:0007669"/>
    <property type="project" value="InterPro"/>
</dbReference>
<dbReference type="GO" id="GO:0003676">
    <property type="term" value="F:nucleic acid binding"/>
    <property type="evidence" value="ECO:0007669"/>
    <property type="project" value="InterPro"/>
</dbReference>
<dbReference type="InterPro" id="IPR052929">
    <property type="entry name" value="RNase_H-like_EbsB-rel"/>
</dbReference>
<dbReference type="OMA" id="CRTIACA"/>
<evidence type="ECO:0000313" key="3">
    <source>
        <dbReference type="EnsemblPlants" id="cds.evm.model.08.1059"/>
    </source>
</evidence>
<feature type="signal peptide" evidence="1">
    <location>
        <begin position="1"/>
        <end position="18"/>
    </location>
</feature>
<dbReference type="InterPro" id="IPR044730">
    <property type="entry name" value="RNase_H-like_dom_plant"/>
</dbReference>
<protein>
    <recommendedName>
        <fullName evidence="2">RNase H type-1 domain-containing protein</fullName>
    </recommendedName>
</protein>
<dbReference type="Gramene" id="evm.model.08.1059">
    <property type="protein sequence ID" value="cds.evm.model.08.1059"/>
    <property type="gene ID" value="evm.TU.08.1059"/>
</dbReference>
<feature type="domain" description="RNase H type-1" evidence="2">
    <location>
        <begin position="123"/>
        <end position="235"/>
    </location>
</feature>
<reference evidence="3" key="2">
    <citation type="submission" date="2021-03" db="UniProtKB">
        <authorList>
            <consortium name="EnsemblPlants"/>
        </authorList>
    </citation>
    <scope>IDENTIFICATION</scope>
</reference>
<dbReference type="AlphaFoldDB" id="A0A803Q7H1"/>